<proteinExistence type="predicted"/>
<dbReference type="GO" id="GO:0000307">
    <property type="term" value="C:cyclin-dependent protein kinase holoenzyme complex"/>
    <property type="evidence" value="ECO:0007669"/>
    <property type="project" value="TreeGrafter"/>
</dbReference>
<feature type="compositionally biased region" description="Polar residues" evidence="1">
    <location>
        <begin position="435"/>
        <end position="448"/>
    </location>
</feature>
<feature type="region of interest" description="Disordered" evidence="1">
    <location>
        <begin position="198"/>
        <end position="274"/>
    </location>
</feature>
<dbReference type="GO" id="GO:0016538">
    <property type="term" value="F:cyclin-dependent protein serine/threonine kinase regulator activity"/>
    <property type="evidence" value="ECO:0007669"/>
    <property type="project" value="TreeGrafter"/>
</dbReference>
<feature type="compositionally biased region" description="Low complexity" evidence="1">
    <location>
        <begin position="449"/>
        <end position="462"/>
    </location>
</feature>
<feature type="compositionally biased region" description="Low complexity" evidence="1">
    <location>
        <begin position="228"/>
        <end position="249"/>
    </location>
</feature>
<feature type="region of interest" description="Disordered" evidence="1">
    <location>
        <begin position="289"/>
        <end position="473"/>
    </location>
</feature>
<feature type="compositionally biased region" description="Polar residues" evidence="1">
    <location>
        <begin position="578"/>
        <end position="587"/>
    </location>
</feature>
<feature type="compositionally biased region" description="Low complexity" evidence="1">
    <location>
        <begin position="291"/>
        <end position="304"/>
    </location>
</feature>
<feature type="region of interest" description="Disordered" evidence="1">
    <location>
        <begin position="562"/>
        <end position="757"/>
    </location>
</feature>
<feature type="compositionally biased region" description="Basic and acidic residues" evidence="1">
    <location>
        <begin position="411"/>
        <end position="433"/>
    </location>
</feature>
<dbReference type="OrthoDB" id="1060854at2759"/>
<feature type="compositionally biased region" description="Low complexity" evidence="1">
    <location>
        <begin position="259"/>
        <end position="274"/>
    </location>
</feature>
<protein>
    <recommendedName>
        <fullName evidence="4">Cyclin-domain-containing protein</fullName>
    </recommendedName>
</protein>
<dbReference type="Gene3D" id="1.10.472.10">
    <property type="entry name" value="Cyclin-like"/>
    <property type="match status" value="2"/>
</dbReference>
<dbReference type="EMBL" id="BQFW01000009">
    <property type="protein sequence ID" value="GJJ74716.1"/>
    <property type="molecule type" value="Genomic_DNA"/>
</dbReference>
<evidence type="ECO:0000313" key="2">
    <source>
        <dbReference type="EMBL" id="GJJ74716.1"/>
    </source>
</evidence>
<sequence>MSVPDSLSVATDCFQGAEIAPTVLFSDDSTMATSNNSTSSPSPQTPALQDYNVDRQFLAATLAAAAKAASSSCSPSAPTSPHSISKTRQHKLSSNIAPHSLVSSTTALLREEFDIVHYPVKHTTLIVSALLSSMVNANDQRYNPLVDPITLFHSRAVPRISIEAYLTRILQYIPFSNEVLLNVLVYLDRIGGLSGMEQICGSGDHSEEVEEEQESPRPSMAPRPSPSNPLSTSTTTPLSHSPSSSEKSPQIIRSNDFGTSPTRSSPTSAPFSSQLSTCSMGAIFTAQDPCPGSSDLPPAPSSSSTTFNRIPTDVKSYSRKDPVDALPAAPSLHPRQPNSDWPMIQKRARDAEEPTSSTAPSTALTPTPTPIATTTPTVTFPGPTGGSHNSLHRSTSKESPPAPDSGSDCPHGQESEEDHCRHVPKKTKLDGKRPNMSSSAQDSTPTVQSHSSSTLSSSTGSTRPNGSWTPAPTPVLAMTSNGFRINSFNIHRLLIVCLMVAAKFTSDHFYSNVRYSKVGGLSLLELNQLELEFLFTTRFELNVKEEELQRVGNALLRFRDKETAPTPQRVSAKRKSVQETTECSRPSSIPEPMAVINTATVSGPEGTNGHSTQGLQQGPDARQQNEHHLQHQKSGRFSIPSPTSPRNGPMSDRVGSSTASTTGNSGSTGSGTTNNADQTVAASTDTASATAGDGTVVIVSSGSQDPPRPQLLSPPAERQRRKDGEVTQGSERPEGTAMGHGKDAPRSSASLSSAKEL</sequence>
<reference evidence="2" key="1">
    <citation type="submission" date="2021-11" db="EMBL/GenBank/DDBJ databases">
        <authorList>
            <person name="Herlambang A."/>
            <person name="Guo Y."/>
            <person name="Takashima Y."/>
            <person name="Nishizawa T."/>
        </authorList>
    </citation>
    <scope>NUCLEOTIDE SEQUENCE</scope>
    <source>
        <strain evidence="2">E1425</strain>
    </source>
</reference>
<feature type="compositionally biased region" description="Polar residues" evidence="1">
    <location>
        <begin position="747"/>
        <end position="757"/>
    </location>
</feature>
<feature type="compositionally biased region" description="Low complexity" evidence="1">
    <location>
        <begin position="655"/>
        <end position="696"/>
    </location>
</feature>
<dbReference type="GO" id="GO:0019901">
    <property type="term" value="F:protein kinase binding"/>
    <property type="evidence" value="ECO:0007669"/>
    <property type="project" value="InterPro"/>
</dbReference>
<dbReference type="PANTHER" id="PTHR15615">
    <property type="match status" value="1"/>
</dbReference>
<comment type="caution">
    <text evidence="2">The sequence shown here is derived from an EMBL/GenBank/DDBJ whole genome shotgun (WGS) entry which is preliminary data.</text>
</comment>
<reference evidence="2" key="2">
    <citation type="journal article" date="2022" name="Microbiol. Resour. Announc.">
        <title>Whole-Genome Sequence of Entomortierella parvispora E1425, a Mucoromycotan Fungus Associated with Burkholderiaceae-Related Endosymbiotic Bacteria.</title>
        <authorList>
            <person name="Herlambang A."/>
            <person name="Guo Y."/>
            <person name="Takashima Y."/>
            <person name="Narisawa K."/>
            <person name="Ohta H."/>
            <person name="Nishizawa T."/>
        </authorList>
    </citation>
    <scope>NUCLEOTIDE SEQUENCE</scope>
    <source>
        <strain evidence="2">E1425</strain>
    </source>
</reference>
<evidence type="ECO:0008006" key="4">
    <source>
        <dbReference type="Google" id="ProtNLM"/>
    </source>
</evidence>
<organism evidence="2 3">
    <name type="scientific">Entomortierella parvispora</name>
    <dbReference type="NCBI Taxonomy" id="205924"/>
    <lineage>
        <taxon>Eukaryota</taxon>
        <taxon>Fungi</taxon>
        <taxon>Fungi incertae sedis</taxon>
        <taxon>Mucoromycota</taxon>
        <taxon>Mortierellomycotina</taxon>
        <taxon>Mortierellomycetes</taxon>
        <taxon>Mortierellales</taxon>
        <taxon>Mortierellaceae</taxon>
        <taxon>Entomortierella</taxon>
    </lineage>
</organism>
<name>A0A9P3HDR1_9FUNG</name>
<dbReference type="AlphaFoldDB" id="A0A9P3HDR1"/>
<dbReference type="Pfam" id="PF08613">
    <property type="entry name" value="Cyclin"/>
    <property type="match status" value="2"/>
</dbReference>
<dbReference type="InterPro" id="IPR013922">
    <property type="entry name" value="Cyclin_PHO80-like"/>
</dbReference>
<keyword evidence="3" id="KW-1185">Reference proteome</keyword>
<evidence type="ECO:0000256" key="1">
    <source>
        <dbReference type="SAM" id="MobiDB-lite"/>
    </source>
</evidence>
<dbReference type="PANTHER" id="PTHR15615:SF94">
    <property type="entry name" value="PHO85 CYCLIN-6-RELATED"/>
    <property type="match status" value="1"/>
</dbReference>
<dbReference type="GO" id="GO:0005634">
    <property type="term" value="C:nucleus"/>
    <property type="evidence" value="ECO:0007669"/>
    <property type="project" value="TreeGrafter"/>
</dbReference>
<dbReference type="Proteomes" id="UP000827284">
    <property type="component" value="Unassembled WGS sequence"/>
</dbReference>
<feature type="compositionally biased region" description="Low complexity" evidence="1">
    <location>
        <begin position="354"/>
        <end position="382"/>
    </location>
</feature>
<evidence type="ECO:0000313" key="3">
    <source>
        <dbReference type="Proteomes" id="UP000827284"/>
    </source>
</evidence>
<gene>
    <name evidence="2" type="ORF">EMPS_07074</name>
</gene>
<accession>A0A9P3HDR1</accession>